<dbReference type="EMBL" id="CP013235">
    <property type="protein sequence ID" value="AMP10705.1"/>
    <property type="molecule type" value="Genomic_DNA"/>
</dbReference>
<dbReference type="InterPro" id="IPR032282">
    <property type="entry name" value="HAGH_C"/>
</dbReference>
<evidence type="ECO:0000313" key="10">
    <source>
        <dbReference type="Proteomes" id="UP000071778"/>
    </source>
</evidence>
<keyword evidence="6 7" id="KW-0862">Zinc</keyword>
<feature type="binding site" evidence="7">
    <location>
        <position position="70"/>
    </location>
    <ligand>
        <name>Zn(2+)</name>
        <dbReference type="ChEBI" id="CHEBI:29105"/>
        <label>1</label>
    </ligand>
</feature>
<comment type="pathway">
    <text evidence="2 7">Secondary metabolite metabolism; methylglyoxal degradation; (R)-lactate from methylglyoxal: step 2/2.</text>
</comment>
<comment type="catalytic activity">
    <reaction evidence="1 7">
        <text>an S-(2-hydroxyacyl)glutathione + H2O = a 2-hydroxy carboxylate + glutathione + H(+)</text>
        <dbReference type="Rhea" id="RHEA:21864"/>
        <dbReference type="ChEBI" id="CHEBI:15377"/>
        <dbReference type="ChEBI" id="CHEBI:15378"/>
        <dbReference type="ChEBI" id="CHEBI:57925"/>
        <dbReference type="ChEBI" id="CHEBI:58896"/>
        <dbReference type="ChEBI" id="CHEBI:71261"/>
        <dbReference type="EC" id="3.1.2.6"/>
    </reaction>
</comment>
<dbReference type="RefSeq" id="WP_061533887.1">
    <property type="nucleotide sequence ID" value="NZ_CP013233.1"/>
</dbReference>
<dbReference type="HAMAP" id="MF_01374">
    <property type="entry name" value="Glyoxalase_2"/>
    <property type="match status" value="1"/>
</dbReference>
<organism evidence="9 10">
    <name type="scientific">Collimonas arenae</name>
    <dbReference type="NCBI Taxonomy" id="279058"/>
    <lineage>
        <taxon>Bacteria</taxon>
        <taxon>Pseudomonadati</taxon>
        <taxon>Pseudomonadota</taxon>
        <taxon>Betaproteobacteria</taxon>
        <taxon>Burkholderiales</taxon>
        <taxon>Oxalobacteraceae</taxon>
        <taxon>Collimonas</taxon>
    </lineage>
</organism>
<dbReference type="Pfam" id="PF16123">
    <property type="entry name" value="HAGH_C"/>
    <property type="match status" value="1"/>
</dbReference>
<evidence type="ECO:0000256" key="4">
    <source>
        <dbReference type="ARBA" id="ARBA00022723"/>
    </source>
</evidence>
<proteinExistence type="inferred from homology"/>
<feature type="domain" description="Metallo-beta-lactamase" evidence="8">
    <location>
        <begin position="27"/>
        <end position="183"/>
    </location>
</feature>
<feature type="binding site" evidence="7">
    <location>
        <position position="68"/>
    </location>
    <ligand>
        <name>Zn(2+)</name>
        <dbReference type="ChEBI" id="CHEBI:29105"/>
        <label>1</label>
    </ligand>
</feature>
<evidence type="ECO:0000256" key="7">
    <source>
        <dbReference type="HAMAP-Rule" id="MF_01374"/>
    </source>
</evidence>
<dbReference type="EC" id="3.1.2.6" evidence="7"/>
<evidence type="ECO:0000313" key="9">
    <source>
        <dbReference type="EMBL" id="AMP10705.1"/>
    </source>
</evidence>
<feature type="binding site" evidence="7">
    <location>
        <position position="145"/>
    </location>
    <ligand>
        <name>Zn(2+)</name>
        <dbReference type="ChEBI" id="CHEBI:29105"/>
        <label>2</label>
    </ligand>
</feature>
<evidence type="ECO:0000259" key="8">
    <source>
        <dbReference type="SMART" id="SM00849"/>
    </source>
</evidence>
<keyword evidence="10" id="KW-1185">Reference proteome</keyword>
<evidence type="ECO:0000256" key="5">
    <source>
        <dbReference type="ARBA" id="ARBA00022801"/>
    </source>
</evidence>
<dbReference type="Gene3D" id="3.60.15.10">
    <property type="entry name" value="Ribonuclease Z/Hydroxyacylglutathione hydrolase-like"/>
    <property type="match status" value="1"/>
</dbReference>
<gene>
    <name evidence="7 9" type="primary">gloB</name>
    <name evidence="9" type="ORF">CAter282_2984</name>
</gene>
<dbReference type="InterPro" id="IPR050110">
    <property type="entry name" value="Glyoxalase_II_hydrolase"/>
</dbReference>
<feature type="binding site" evidence="7">
    <location>
        <position position="126"/>
    </location>
    <ligand>
        <name>Zn(2+)</name>
        <dbReference type="ChEBI" id="CHEBI:29105"/>
        <label>1</label>
    </ligand>
</feature>
<comment type="function">
    <text evidence="7">Thiolesterase that catalyzes the hydrolysis of S-D-lactoyl-glutathione to form glutathione and D-lactic acid.</text>
</comment>
<dbReference type="GO" id="GO:0004416">
    <property type="term" value="F:hydroxyacylglutathione hydrolase activity"/>
    <property type="evidence" value="ECO:0007669"/>
    <property type="project" value="UniProtKB-UniRule"/>
</dbReference>
<dbReference type="Pfam" id="PF00753">
    <property type="entry name" value="Lactamase_B"/>
    <property type="match status" value="1"/>
</dbReference>
<comment type="similarity">
    <text evidence="3 7">Belongs to the metallo-beta-lactamase superfamily. Glyoxalase II family.</text>
</comment>
<dbReference type="SMART" id="SM00849">
    <property type="entry name" value="Lactamase_B"/>
    <property type="match status" value="1"/>
</dbReference>
<protein>
    <recommendedName>
        <fullName evidence="7">Hydroxyacylglutathione hydrolase</fullName>
        <ecNumber evidence="7">3.1.2.6</ecNumber>
    </recommendedName>
    <alternativeName>
        <fullName evidence="7">Glyoxalase II</fullName>
        <shortName evidence="7">Glx II</shortName>
    </alternativeName>
</protein>
<reference evidence="9 10" key="1">
    <citation type="submission" date="2015-11" db="EMBL/GenBank/DDBJ databases">
        <title>Exploring the genomic traits of fungus-feeding bacterial genus Collimonas.</title>
        <authorList>
            <person name="Song C."/>
            <person name="Schmidt R."/>
            <person name="de Jager V."/>
            <person name="Krzyzanowska D."/>
            <person name="Jongedijk E."/>
            <person name="Cankar K."/>
            <person name="Beekwilder J."/>
            <person name="van Veen A."/>
            <person name="de Boer W."/>
            <person name="van Veen J.A."/>
            <person name="Garbeva P."/>
        </authorList>
    </citation>
    <scope>NUCLEOTIDE SEQUENCE [LARGE SCALE GENOMIC DNA]</scope>
    <source>
        <strain evidence="9 10">Ter282</strain>
    </source>
</reference>
<dbReference type="Proteomes" id="UP000071778">
    <property type="component" value="Chromosome"/>
</dbReference>
<feature type="binding site" evidence="7">
    <location>
        <position position="73"/>
    </location>
    <ligand>
        <name>Zn(2+)</name>
        <dbReference type="ChEBI" id="CHEBI:29105"/>
        <label>2</label>
    </ligand>
</feature>
<dbReference type="SUPFAM" id="SSF56281">
    <property type="entry name" value="Metallo-hydrolase/oxidoreductase"/>
    <property type="match status" value="1"/>
</dbReference>
<comment type="cofactor">
    <cofactor evidence="7">
        <name>Zn(2+)</name>
        <dbReference type="ChEBI" id="CHEBI:29105"/>
    </cofactor>
    <text evidence="7">Binds 2 Zn(2+) ions per subunit.</text>
</comment>
<dbReference type="AlphaFoldDB" id="A0A127QLL7"/>
<dbReference type="PANTHER" id="PTHR43705">
    <property type="entry name" value="HYDROXYACYLGLUTATHIONE HYDROLASE"/>
    <property type="match status" value="1"/>
</dbReference>
<dbReference type="NCBIfam" id="TIGR03413">
    <property type="entry name" value="GSH_gloB"/>
    <property type="match status" value="1"/>
</dbReference>
<dbReference type="GO" id="GO:0019243">
    <property type="term" value="P:methylglyoxal catabolic process to D-lactate via S-lactoyl-glutathione"/>
    <property type="evidence" value="ECO:0007669"/>
    <property type="project" value="UniProtKB-UniRule"/>
</dbReference>
<dbReference type="UniPathway" id="UPA00619">
    <property type="reaction ID" value="UER00676"/>
</dbReference>
<evidence type="ECO:0000256" key="2">
    <source>
        <dbReference type="ARBA" id="ARBA00004963"/>
    </source>
</evidence>
<dbReference type="OrthoDB" id="9802248at2"/>
<feature type="binding site" evidence="7">
    <location>
        <position position="183"/>
    </location>
    <ligand>
        <name>Zn(2+)</name>
        <dbReference type="ChEBI" id="CHEBI:29105"/>
        <label>2</label>
    </ligand>
</feature>
<dbReference type="InterPro" id="IPR001279">
    <property type="entry name" value="Metallo-B-lactamas"/>
</dbReference>
<dbReference type="PANTHER" id="PTHR43705:SF1">
    <property type="entry name" value="HYDROXYACYLGLUTATHIONE HYDROLASE GLOB"/>
    <property type="match status" value="1"/>
</dbReference>
<evidence type="ECO:0000256" key="3">
    <source>
        <dbReference type="ARBA" id="ARBA00006759"/>
    </source>
</evidence>
<feature type="binding site" evidence="7">
    <location>
        <position position="72"/>
    </location>
    <ligand>
        <name>Zn(2+)</name>
        <dbReference type="ChEBI" id="CHEBI:29105"/>
        <label>2</label>
    </ligand>
</feature>
<dbReference type="InterPro" id="IPR035680">
    <property type="entry name" value="Clx_II_MBL"/>
</dbReference>
<comment type="subunit">
    <text evidence="7">Monomer.</text>
</comment>
<dbReference type="GO" id="GO:0046872">
    <property type="term" value="F:metal ion binding"/>
    <property type="evidence" value="ECO:0007669"/>
    <property type="project" value="UniProtKB-KW"/>
</dbReference>
<sequence length="272" mass="29353">MPALIDKSLGQSFNTSLNVLAVPAFNDNYLWLIHDGIHAAVVDPGDAQPILAALDAHDLVLVAILLTHHHADHAGGVQTLLQHFNVPVFGPAGEAIAGVDMPLSEGDLASIPQLGLTLSVLDVPGHTSGHIAYVASEQHWLFCGDTLFAGGCGRLFEGTPQQMVNSLAKLSQLPDDTLVYCAHEYTMSNLRFALAAEPDNTALIERIATEQAKRDRQQPTVPSTIGLENATNPFLRYRQPTILATLHAHGRLQQADPVAAFAALREWKNNFK</sequence>
<dbReference type="InterPro" id="IPR017782">
    <property type="entry name" value="Hydroxyacylglutathione_Hdrlase"/>
</dbReference>
<evidence type="ECO:0000256" key="1">
    <source>
        <dbReference type="ARBA" id="ARBA00001623"/>
    </source>
</evidence>
<evidence type="ECO:0000256" key="6">
    <source>
        <dbReference type="ARBA" id="ARBA00022833"/>
    </source>
</evidence>
<name>A0A127QLL7_9BURK</name>
<dbReference type="CDD" id="cd07723">
    <property type="entry name" value="hydroxyacylglutathione_hydrolase_MBL-fold"/>
    <property type="match status" value="1"/>
</dbReference>
<accession>A0A127QLL7</accession>
<dbReference type="PATRIC" id="fig|279058.18.peg.2937"/>
<keyword evidence="4 7" id="KW-0479">Metal-binding</keyword>
<feature type="binding site" evidence="7">
    <location>
        <position position="145"/>
    </location>
    <ligand>
        <name>Zn(2+)</name>
        <dbReference type="ChEBI" id="CHEBI:29105"/>
        <label>1</label>
    </ligand>
</feature>
<dbReference type="InterPro" id="IPR036866">
    <property type="entry name" value="RibonucZ/Hydroxyglut_hydro"/>
</dbReference>
<dbReference type="PIRSF" id="PIRSF005457">
    <property type="entry name" value="Glx"/>
    <property type="match status" value="1"/>
</dbReference>
<keyword evidence="5 7" id="KW-0378">Hydrolase</keyword>